<dbReference type="CDD" id="cd06127">
    <property type="entry name" value="DEDDh"/>
    <property type="match status" value="1"/>
</dbReference>
<dbReference type="FunFam" id="3.30.420.10:FF:000045">
    <property type="entry name" value="3'-5' exonuclease DinG"/>
    <property type="match status" value="1"/>
</dbReference>
<accession>M1V0Y1</accession>
<dbReference type="GO" id="GO:0006260">
    <property type="term" value="P:DNA replication"/>
    <property type="evidence" value="ECO:0007669"/>
    <property type="project" value="InterPro"/>
</dbReference>
<dbReference type="PANTHER" id="PTHR30231">
    <property type="entry name" value="DNA POLYMERASE III SUBUNIT EPSILON"/>
    <property type="match status" value="1"/>
</dbReference>
<dbReference type="InterPro" id="IPR012337">
    <property type="entry name" value="RNaseH-like_sf"/>
</dbReference>
<evidence type="ECO:0000256" key="3">
    <source>
        <dbReference type="ARBA" id="ARBA00022839"/>
    </source>
</evidence>
<dbReference type="GO" id="GO:0008408">
    <property type="term" value="F:3'-5' exonuclease activity"/>
    <property type="evidence" value="ECO:0007669"/>
    <property type="project" value="TreeGrafter"/>
</dbReference>
<dbReference type="GO" id="GO:0003887">
    <property type="term" value="F:DNA-directed DNA polymerase activity"/>
    <property type="evidence" value="ECO:0007669"/>
    <property type="project" value="InterPro"/>
</dbReference>
<evidence type="ECO:0000256" key="1">
    <source>
        <dbReference type="ARBA" id="ARBA00022722"/>
    </source>
</evidence>
<dbReference type="InterPro" id="IPR013520">
    <property type="entry name" value="Ribonucl_H"/>
</dbReference>
<reference evidence="5 6" key="1">
    <citation type="submission" date="2013-02" db="EMBL/GenBank/DDBJ databases">
        <title>The complete genome sequence of Corynebacterium callunae DSM 20147.</title>
        <authorList>
            <person name="Ruckert C."/>
            <person name="Albersmeier A."/>
            <person name="Kalinowski J."/>
        </authorList>
    </citation>
    <scope>NUCLEOTIDE SEQUENCE [LARGE SCALE GENOMIC DNA]</scope>
    <source>
        <strain evidence="5 6">DSM 20147</strain>
        <plasmid evidence="5 6">pCC2</plasmid>
    </source>
</reference>
<dbReference type="KEGG" id="ccn:H924_13370"/>
<keyword evidence="3" id="KW-0269">Exonuclease</keyword>
<dbReference type="InterPro" id="IPR006054">
    <property type="entry name" value="DnaQ"/>
</dbReference>
<dbReference type="GO" id="GO:0003677">
    <property type="term" value="F:DNA binding"/>
    <property type="evidence" value="ECO:0007669"/>
    <property type="project" value="InterPro"/>
</dbReference>
<proteinExistence type="predicted"/>
<keyword evidence="5" id="KW-0614">Plasmid</keyword>
<dbReference type="Proteomes" id="UP000011760">
    <property type="component" value="Plasmid pCC2"/>
</dbReference>
<dbReference type="SMART" id="SM00479">
    <property type="entry name" value="EXOIII"/>
    <property type="match status" value="1"/>
</dbReference>
<dbReference type="GO" id="GO:0005829">
    <property type="term" value="C:cytosol"/>
    <property type="evidence" value="ECO:0007669"/>
    <property type="project" value="TreeGrafter"/>
</dbReference>
<geneLocation type="plasmid" evidence="5 6">
    <name>pCC2</name>
</geneLocation>
<dbReference type="EMBL" id="CP004356">
    <property type="protein sequence ID" value="AGG68063.1"/>
    <property type="molecule type" value="Genomic_DNA"/>
</dbReference>
<gene>
    <name evidence="5" type="ORF">H924_13370</name>
</gene>
<keyword evidence="6" id="KW-1185">Reference proteome</keyword>
<dbReference type="AlphaFoldDB" id="M1V0Y1"/>
<dbReference type="NCBIfam" id="TIGR00573">
    <property type="entry name" value="dnaq"/>
    <property type="match status" value="1"/>
</dbReference>
<name>M1V0Y1_9CORY</name>
<keyword evidence="1" id="KW-0540">Nuclease</keyword>
<dbReference type="eggNOG" id="COG0847">
    <property type="taxonomic scope" value="Bacteria"/>
</dbReference>
<keyword evidence="2" id="KW-0378">Hydrolase</keyword>
<evidence type="ECO:0000313" key="5">
    <source>
        <dbReference type="EMBL" id="AGG68063.1"/>
    </source>
</evidence>
<evidence type="ECO:0000256" key="2">
    <source>
        <dbReference type="ARBA" id="ARBA00022801"/>
    </source>
</evidence>
<dbReference type="Gene3D" id="3.30.420.10">
    <property type="entry name" value="Ribonuclease H-like superfamily/Ribonuclease H"/>
    <property type="match status" value="1"/>
</dbReference>
<dbReference type="PANTHER" id="PTHR30231:SF4">
    <property type="entry name" value="PROTEIN NEN2"/>
    <property type="match status" value="1"/>
</dbReference>
<protein>
    <recommendedName>
        <fullName evidence="4">Exonuclease domain-containing protein</fullName>
    </recommendedName>
</protein>
<evidence type="ECO:0000259" key="4">
    <source>
        <dbReference type="SMART" id="SM00479"/>
    </source>
</evidence>
<dbReference type="HOGENOM" id="CLU_047806_11_0_11"/>
<dbReference type="PATRIC" id="fig|1121353.3.peg.2697"/>
<dbReference type="Pfam" id="PF00929">
    <property type="entry name" value="RNase_T"/>
    <property type="match status" value="1"/>
</dbReference>
<feature type="domain" description="Exonuclease" evidence="4">
    <location>
        <begin position="31"/>
        <end position="201"/>
    </location>
</feature>
<dbReference type="InterPro" id="IPR036397">
    <property type="entry name" value="RNaseH_sf"/>
</dbReference>
<dbReference type="SUPFAM" id="SSF53098">
    <property type="entry name" value="Ribonuclease H-like"/>
    <property type="match status" value="1"/>
</dbReference>
<evidence type="ECO:0000313" key="6">
    <source>
        <dbReference type="Proteomes" id="UP000011760"/>
    </source>
</evidence>
<sequence>MSHLRFTLKCMPSIKNLVRNLIPEGEAGAPVFAVIDTETTGLNKRYDRIIELAAVRFDNQFREVDRWHTLLNPDGKKITNAKIHGITNGDVATAPRFAEIYTEFARFIHGQVLIAHNAPFDAKMLEAEVNRIDPNGKDSTDVFFAFVDSIDLARQVLPQGPHNLPALLKHYGLKNQQAHAAIGDATATGAMLRAMFGIKLPIISRKISKKAPTFDGSHAARWGLSCAAPQPRI</sequence>
<organism evidence="5 6">
    <name type="scientific">Corynebacterium callunae DSM 20147</name>
    <dbReference type="NCBI Taxonomy" id="1121353"/>
    <lineage>
        <taxon>Bacteria</taxon>
        <taxon>Bacillati</taxon>
        <taxon>Actinomycetota</taxon>
        <taxon>Actinomycetes</taxon>
        <taxon>Mycobacteriales</taxon>
        <taxon>Corynebacteriaceae</taxon>
        <taxon>Corynebacterium</taxon>
    </lineage>
</organism>